<gene>
    <name evidence="4" type="ORF">NS506_04340</name>
    <name evidence="5" type="ORF">NSK11_contig00062-0018</name>
</gene>
<name>A0ABC9YWF0_9NOCA</name>
<evidence type="ECO:0000313" key="4">
    <source>
        <dbReference type="EMBL" id="APA98388.1"/>
    </source>
</evidence>
<dbReference type="Proteomes" id="UP000037179">
    <property type="component" value="Unassembled WGS sequence"/>
</dbReference>
<dbReference type="SUPFAM" id="SSF52402">
    <property type="entry name" value="Adenine nucleotide alpha hydrolases-like"/>
    <property type="match status" value="2"/>
</dbReference>
<dbReference type="RefSeq" id="WP_033088432.1">
    <property type="nucleotide sequence ID" value="NZ_AP017900.1"/>
</dbReference>
<protein>
    <submittedName>
        <fullName evidence="4">Universal stress protein</fullName>
    </submittedName>
</protein>
<reference evidence="6" key="1">
    <citation type="submission" date="2015-07" db="EMBL/GenBank/DDBJ databases">
        <title>Nocardia seriolae U-1 whole genome shotgun sequence.</title>
        <authorList>
            <person name="Imajoh M."/>
            <person name="Fukumoto Y."/>
            <person name="Sukeda M."/>
            <person name="Yamane J."/>
            <person name="Yamasaki K."/>
            <person name="Shimizu M."/>
            <person name="Ohnishi K."/>
            <person name="Oshima S."/>
        </authorList>
    </citation>
    <scope>NUCLEOTIDE SEQUENCE [LARGE SCALE GENOMIC DNA]</scope>
    <source>
        <strain evidence="6">U-1</strain>
    </source>
</reference>
<feature type="domain" description="UspA" evidence="3">
    <location>
        <begin position="16"/>
        <end position="163"/>
    </location>
</feature>
<dbReference type="Gene3D" id="3.40.50.620">
    <property type="entry name" value="HUPs"/>
    <property type="match status" value="2"/>
</dbReference>
<evidence type="ECO:0000313" key="7">
    <source>
        <dbReference type="Proteomes" id="UP000180166"/>
    </source>
</evidence>
<feature type="region of interest" description="Disordered" evidence="2">
    <location>
        <begin position="81"/>
        <end position="102"/>
    </location>
</feature>
<dbReference type="PANTHER" id="PTHR46268">
    <property type="entry name" value="STRESS RESPONSE PROTEIN NHAX"/>
    <property type="match status" value="1"/>
</dbReference>
<dbReference type="InterPro" id="IPR006016">
    <property type="entry name" value="UspA"/>
</dbReference>
<sequence>MDPNGSRRAVASAAPVVVGIDGSRAAARAAEWAAAEALSRDLPLRLVQVVPDLDKPAFRPGGVKYRAASETLARTRRSITEALPRTGAAPQPGGPQQPEEPRRLEIDVAVLRGRPDQLLLELSESAELMVLGRPDTGFLSQMVLGDTALAVTRDAHCPIALVPPTRVEHGAVLAVADTAGPARAALATAARAARTRGGEVTVARVWHGRSWQEHPDWTPESAVVSDAELVHCVRQFPDVVIRPITLVGDPLTAVETLTAAARLVVVAHESTFAHPDRLGRITQELVRYAPCPVLVVPDRPPAAEQADADRTRQVAQ</sequence>
<dbReference type="KEGG" id="nsr:NS506_04340"/>
<dbReference type="AlphaFoldDB" id="A0ABC9YWF0"/>
<dbReference type="GeneID" id="93375174"/>
<reference evidence="4 7" key="3">
    <citation type="submission" date="2016-10" db="EMBL/GenBank/DDBJ databases">
        <title>Genome sequence of Nocardia seriolae strain EM150506, isolated from Anguila japonica.</title>
        <authorList>
            <person name="Han H.-J."/>
        </authorList>
    </citation>
    <scope>NUCLEOTIDE SEQUENCE [LARGE SCALE GENOMIC DNA]</scope>
    <source>
        <strain evidence="4 7">EM150506</strain>
    </source>
</reference>
<dbReference type="PANTHER" id="PTHR46268:SF6">
    <property type="entry name" value="UNIVERSAL STRESS PROTEIN UP12"/>
    <property type="match status" value="1"/>
</dbReference>
<evidence type="ECO:0000256" key="1">
    <source>
        <dbReference type="ARBA" id="ARBA00008791"/>
    </source>
</evidence>
<organism evidence="5 6">
    <name type="scientific">Nocardia seriolae</name>
    <dbReference type="NCBI Taxonomy" id="37332"/>
    <lineage>
        <taxon>Bacteria</taxon>
        <taxon>Bacillati</taxon>
        <taxon>Actinomycetota</taxon>
        <taxon>Actinomycetes</taxon>
        <taxon>Mycobacteriales</taxon>
        <taxon>Nocardiaceae</taxon>
        <taxon>Nocardia</taxon>
    </lineage>
</organism>
<accession>A0ABC9YWF0</accession>
<evidence type="ECO:0000313" key="5">
    <source>
        <dbReference type="EMBL" id="GAP29710.1"/>
    </source>
</evidence>
<evidence type="ECO:0000259" key="3">
    <source>
        <dbReference type="Pfam" id="PF00582"/>
    </source>
</evidence>
<reference evidence="5 6" key="2">
    <citation type="journal article" date="2016" name="Genome Announc.">
        <title>Draft Genome Sequence of Erythromycin- and Oxytetracycline-Sensitive Nocardia seriolae Strain U-1 (NBRC 110359).</title>
        <authorList>
            <person name="Imajoh M."/>
            <person name="Sukeda M."/>
            <person name="Shimizu M."/>
            <person name="Yamane J."/>
            <person name="Ohnishi K."/>
            <person name="Oshima S."/>
        </authorList>
    </citation>
    <scope>NUCLEOTIDE SEQUENCE [LARGE SCALE GENOMIC DNA]</scope>
    <source>
        <strain evidence="5 6">U-1</strain>
    </source>
</reference>
<comment type="similarity">
    <text evidence="1">Belongs to the universal stress protein A family.</text>
</comment>
<proteinExistence type="inferred from homology"/>
<dbReference type="EMBL" id="CP017839">
    <property type="protein sequence ID" value="APA98388.1"/>
    <property type="molecule type" value="Genomic_DNA"/>
</dbReference>
<dbReference type="EMBL" id="BBYQ01000062">
    <property type="protein sequence ID" value="GAP29710.1"/>
    <property type="molecule type" value="Genomic_DNA"/>
</dbReference>
<keyword evidence="6" id="KW-1185">Reference proteome</keyword>
<dbReference type="PRINTS" id="PR01438">
    <property type="entry name" value="UNVRSLSTRESS"/>
</dbReference>
<feature type="compositionally biased region" description="Low complexity" evidence="2">
    <location>
        <begin position="87"/>
        <end position="97"/>
    </location>
</feature>
<dbReference type="InterPro" id="IPR006015">
    <property type="entry name" value="Universal_stress_UspA"/>
</dbReference>
<evidence type="ECO:0000313" key="6">
    <source>
        <dbReference type="Proteomes" id="UP000037179"/>
    </source>
</evidence>
<dbReference type="Pfam" id="PF00582">
    <property type="entry name" value="Usp"/>
    <property type="match status" value="2"/>
</dbReference>
<evidence type="ECO:0000256" key="2">
    <source>
        <dbReference type="SAM" id="MobiDB-lite"/>
    </source>
</evidence>
<dbReference type="Proteomes" id="UP000180166">
    <property type="component" value="Chromosome"/>
</dbReference>
<dbReference type="InterPro" id="IPR014729">
    <property type="entry name" value="Rossmann-like_a/b/a_fold"/>
</dbReference>
<feature type="domain" description="UspA" evidence="3">
    <location>
        <begin position="172"/>
        <end position="297"/>
    </location>
</feature>